<dbReference type="OrthoDB" id="9812769at2"/>
<dbReference type="GO" id="GO:0045259">
    <property type="term" value="C:proton-transporting ATP synthase complex"/>
    <property type="evidence" value="ECO:0007669"/>
    <property type="project" value="UniProtKB-KW"/>
</dbReference>
<dbReference type="Gene3D" id="1.10.287.80">
    <property type="entry name" value="ATP synthase, gamma subunit, helix hairpin domain"/>
    <property type="match status" value="2"/>
</dbReference>
<dbReference type="GO" id="GO:0046933">
    <property type="term" value="F:proton-transporting ATP synthase activity, rotational mechanism"/>
    <property type="evidence" value="ECO:0007669"/>
    <property type="project" value="UniProtKB-UniRule"/>
</dbReference>
<keyword evidence="5 10" id="KW-0375">Hydrogen ion transport</keyword>
<evidence type="ECO:0000256" key="5">
    <source>
        <dbReference type="ARBA" id="ARBA00022781"/>
    </source>
</evidence>
<dbReference type="Gene3D" id="3.40.1380.10">
    <property type="match status" value="1"/>
</dbReference>
<keyword evidence="4 10" id="KW-0813">Transport</keyword>
<evidence type="ECO:0000256" key="10">
    <source>
        <dbReference type="HAMAP-Rule" id="MF_00815"/>
    </source>
</evidence>
<dbReference type="PROSITE" id="PS00153">
    <property type="entry name" value="ATPASE_GAMMA"/>
    <property type="match status" value="1"/>
</dbReference>
<dbReference type="Pfam" id="PF00231">
    <property type="entry name" value="ATP-synt"/>
    <property type="match status" value="1"/>
</dbReference>
<comment type="similarity">
    <text evidence="3 10">Belongs to the ATPase gamma chain family.</text>
</comment>
<dbReference type="InterPro" id="IPR023632">
    <property type="entry name" value="ATP_synth_F1_gsu_CS"/>
</dbReference>
<comment type="function">
    <text evidence="1 10">Produces ATP from ADP in the presence of a proton gradient across the membrane. The gamma chain is believed to be important in regulating ATPase activity and the flow of protons through the CF(0) complex.</text>
</comment>
<dbReference type="HAMAP" id="MF_00815">
    <property type="entry name" value="ATP_synth_gamma_bact"/>
    <property type="match status" value="1"/>
</dbReference>
<dbReference type="SUPFAM" id="SSF52943">
    <property type="entry name" value="ATP synthase (F1-ATPase), gamma subunit"/>
    <property type="match status" value="1"/>
</dbReference>
<dbReference type="CDD" id="cd12151">
    <property type="entry name" value="F1-ATPase_gamma"/>
    <property type="match status" value="1"/>
</dbReference>
<dbReference type="GO" id="GO:0005886">
    <property type="term" value="C:plasma membrane"/>
    <property type="evidence" value="ECO:0007669"/>
    <property type="project" value="UniProtKB-SubCell"/>
</dbReference>
<dbReference type="PRINTS" id="PR00126">
    <property type="entry name" value="ATPASEGAMMA"/>
</dbReference>
<name>A0A0M5KZE4_9ACTN</name>
<evidence type="ECO:0000256" key="9">
    <source>
        <dbReference type="ARBA" id="ARBA00023310"/>
    </source>
</evidence>
<keyword evidence="8 10" id="KW-0139">CF(1)</keyword>
<dbReference type="EMBL" id="CP012390">
    <property type="protein sequence ID" value="ALE18609.1"/>
    <property type="molecule type" value="Genomic_DNA"/>
</dbReference>
<evidence type="ECO:0000313" key="12">
    <source>
        <dbReference type="EMBL" id="ALE18609.1"/>
    </source>
</evidence>
<reference evidence="12" key="2">
    <citation type="journal article" date="2016" name="Int. J. Syst. Evol. Microbiol.">
        <title>Lawsonella clevelandensis gen. nov., sp. nov., a new member of the suborder Corynebacterineae isolated from human abscesses.</title>
        <authorList>
            <person name="Bell M.E."/>
            <person name="Bernard K.A."/>
            <person name="Harrington S.M."/>
            <person name="Patel N.B."/>
            <person name="Tucker T.A."/>
            <person name="Metcalfe M.G."/>
            <person name="McQuiston J.R."/>
        </authorList>
    </citation>
    <scope>NUCLEOTIDE SEQUENCE</scope>
    <source>
        <strain evidence="12">X1698</strain>
    </source>
</reference>
<keyword evidence="7 10" id="KW-0472">Membrane</keyword>
<dbReference type="GO" id="GO:0005524">
    <property type="term" value="F:ATP binding"/>
    <property type="evidence" value="ECO:0007669"/>
    <property type="project" value="UniProtKB-UniRule"/>
</dbReference>
<dbReference type="InterPro" id="IPR035968">
    <property type="entry name" value="ATP_synth_F1_ATPase_gsu"/>
</dbReference>
<dbReference type="AlphaFoldDB" id="A0A0M5KZE4"/>
<dbReference type="InterPro" id="IPR000131">
    <property type="entry name" value="ATP_synth_F1_gsu"/>
</dbReference>
<evidence type="ECO:0000256" key="2">
    <source>
        <dbReference type="ARBA" id="ARBA00004170"/>
    </source>
</evidence>
<evidence type="ECO:0000313" key="14">
    <source>
        <dbReference type="Proteomes" id="UP000068137"/>
    </source>
</evidence>
<evidence type="ECO:0000313" key="13">
    <source>
        <dbReference type="EMBL" id="VHN99908.1"/>
    </source>
</evidence>
<evidence type="ECO:0000256" key="7">
    <source>
        <dbReference type="ARBA" id="ARBA00023136"/>
    </source>
</evidence>
<accession>A0A0M5KZE4</accession>
<evidence type="ECO:0000256" key="3">
    <source>
        <dbReference type="ARBA" id="ARBA00007681"/>
    </source>
</evidence>
<evidence type="ECO:0000256" key="11">
    <source>
        <dbReference type="SAM" id="Coils"/>
    </source>
</evidence>
<evidence type="ECO:0000313" key="15">
    <source>
        <dbReference type="Proteomes" id="UP000324288"/>
    </source>
</evidence>
<keyword evidence="10" id="KW-1003">Cell membrane</keyword>
<keyword evidence="15" id="KW-1185">Reference proteome</keyword>
<evidence type="ECO:0000256" key="4">
    <source>
        <dbReference type="ARBA" id="ARBA00022448"/>
    </source>
</evidence>
<keyword evidence="9 10" id="KW-0066">ATP synthesis</keyword>
<comment type="subcellular location">
    <subcellularLocation>
        <location evidence="10">Cell membrane</location>
        <topology evidence="10">Peripheral membrane protein</topology>
    </subcellularLocation>
    <subcellularLocation>
        <location evidence="2">Membrane</location>
        <topology evidence="2">Peripheral membrane protein</topology>
    </subcellularLocation>
</comment>
<dbReference type="STRING" id="1528099.AL705_01545"/>
<comment type="subunit">
    <text evidence="10">F-type ATPases have 2 components, CF(1) - the catalytic core - and CF(0) - the membrane proton channel. CF(1) has five subunits: alpha(3), beta(3), gamma(1), delta(1), epsilon(1). CF(0) has three main subunits: a, b and c.</text>
</comment>
<dbReference type="Proteomes" id="UP000324288">
    <property type="component" value="Chromosome"/>
</dbReference>
<dbReference type="NCBIfam" id="TIGR01146">
    <property type="entry name" value="ATPsyn_F1gamma"/>
    <property type="match status" value="1"/>
</dbReference>
<dbReference type="NCBIfam" id="NF004145">
    <property type="entry name" value="PRK05621.1-2"/>
    <property type="match status" value="1"/>
</dbReference>
<dbReference type="PANTHER" id="PTHR11693">
    <property type="entry name" value="ATP SYNTHASE GAMMA CHAIN"/>
    <property type="match status" value="1"/>
</dbReference>
<evidence type="ECO:0000256" key="6">
    <source>
        <dbReference type="ARBA" id="ARBA00023065"/>
    </source>
</evidence>
<sequence length="322" mass="34818">MADLKALKGRIAATKSNAKIFHAQELIATSRITRAQARTTAQAPYTQELVNVLSAVAGATNMTHPLLADRANPKRAAVLIITSDRGMCGGYNHNVLKAADELCEMLQQHGTEPVLYVMGAKGIAHHSFHNHPLAGQWSGFSMNPEYNDLKVPVEHLLDSYLQGSDGTLPAPDGTEIHGCDAIYLVYTTFRSMLSQVPTVRRMIPIEAVYDDDPITLGEDMLSDPAGSDSLPPEYEFEPNAEELLDELLPRYITTRVFAASLESAASECAARRTAMKAATDNANELIKDLSRLANTARQAQITQEITEIVGGAGALSESAGRD</sequence>
<dbReference type="GeneID" id="84894316"/>
<proteinExistence type="inferred from homology"/>
<dbReference type="Proteomes" id="UP000068137">
    <property type="component" value="Chromosome"/>
</dbReference>
<keyword evidence="11" id="KW-0175">Coiled coil</keyword>
<feature type="coiled-coil region" evidence="11">
    <location>
        <begin position="275"/>
        <end position="302"/>
    </location>
</feature>
<dbReference type="GO" id="GO:0042777">
    <property type="term" value="P:proton motive force-driven plasma membrane ATP synthesis"/>
    <property type="evidence" value="ECO:0007669"/>
    <property type="project" value="UniProtKB-UniRule"/>
</dbReference>
<reference evidence="12 14" key="1">
    <citation type="journal article" date="2015" name="Genome Announc.">
        <title>Complete Genome Sequences for Two Strains of a Novel Fastidious, Partially Acid-Fast, Gram-Positive Corynebacterineae Bacterium, Derived from Human Clinical Samples.</title>
        <authorList>
            <person name="Nicholson A.C."/>
            <person name="Bell M."/>
            <person name="Humrighouse B.W."/>
            <person name="McQuiston J.R."/>
        </authorList>
    </citation>
    <scope>NUCLEOTIDE SEQUENCE [LARGE SCALE GENOMIC DNA]</scope>
    <source>
        <strain evidence="12 14">X1698</strain>
    </source>
</reference>
<evidence type="ECO:0000256" key="8">
    <source>
        <dbReference type="ARBA" id="ARBA00023196"/>
    </source>
</evidence>
<dbReference type="PATRIC" id="fig|1528099.3.peg.319"/>
<organism evidence="12 14">
    <name type="scientific">Lawsonella clevelandensis</name>
    <dbReference type="NCBI Taxonomy" id="1528099"/>
    <lineage>
        <taxon>Bacteria</taxon>
        <taxon>Bacillati</taxon>
        <taxon>Actinomycetota</taxon>
        <taxon>Actinomycetes</taxon>
        <taxon>Mycobacteriales</taxon>
        <taxon>Lawsonellaceae</taxon>
        <taxon>Lawsonella</taxon>
    </lineage>
</organism>
<dbReference type="KEGG" id="cbq:AL705_01545"/>
<keyword evidence="6 10" id="KW-0406">Ion transport</keyword>
<evidence type="ECO:0000256" key="1">
    <source>
        <dbReference type="ARBA" id="ARBA00003456"/>
    </source>
</evidence>
<dbReference type="RefSeq" id="WP_053961519.1">
    <property type="nucleotide sequence ID" value="NZ_CP009312.1"/>
</dbReference>
<dbReference type="EMBL" id="LR584267">
    <property type="protein sequence ID" value="VHN99908.1"/>
    <property type="molecule type" value="Genomic_DNA"/>
</dbReference>
<reference evidence="13 15" key="3">
    <citation type="submission" date="2019-04" db="EMBL/GenBank/DDBJ databases">
        <authorList>
            <person name="Seth-Smith MB H."/>
            <person name="Seth-Smith H."/>
        </authorList>
    </citation>
    <scope>NUCLEOTIDE SEQUENCE [LARGE SCALE GENOMIC DNA]</scope>
    <source>
        <strain evidence="13">USB-603019</strain>
    </source>
</reference>
<dbReference type="PANTHER" id="PTHR11693:SF22">
    <property type="entry name" value="ATP SYNTHASE SUBUNIT GAMMA, MITOCHONDRIAL"/>
    <property type="match status" value="1"/>
</dbReference>
<protein>
    <recommendedName>
        <fullName evidence="10">ATP synthase gamma chain</fullName>
    </recommendedName>
    <alternativeName>
        <fullName evidence="10">ATP synthase F1 sector gamma subunit</fullName>
    </alternativeName>
    <alternativeName>
        <fullName evidence="10">F-ATPase gamma subunit</fullName>
    </alternativeName>
</protein>
<gene>
    <name evidence="10 13" type="primary">atpG</name>
    <name evidence="12" type="ORF">AL705_01545</name>
    <name evidence="13" type="ORF">LC603019_00321</name>
</gene>